<dbReference type="RefSeq" id="WP_121681510.1">
    <property type="nucleotide sequence ID" value="NZ_RCVZ01000011.1"/>
</dbReference>
<comment type="caution">
    <text evidence="1">The sequence shown here is derived from an EMBL/GenBank/DDBJ whole genome shotgun (WGS) entry which is preliminary data.</text>
</comment>
<reference evidence="1 2" key="1">
    <citation type="submission" date="2018-10" db="EMBL/GenBank/DDBJ databases">
        <title>Falsibacillus sp. genome draft.</title>
        <authorList>
            <person name="Shi S."/>
        </authorList>
    </citation>
    <scope>NUCLEOTIDE SEQUENCE [LARGE SCALE GENOMIC DNA]</scope>
    <source>
        <strain evidence="1 2">GY 10110</strain>
    </source>
</reference>
<name>A0A3L7JUR2_9BACI</name>
<dbReference type="Pfam" id="PF14116">
    <property type="entry name" value="YyzF"/>
    <property type="match status" value="1"/>
</dbReference>
<dbReference type="NCBIfam" id="TIGR04129">
    <property type="entry name" value="CxxH_BA5709"/>
    <property type="match status" value="1"/>
</dbReference>
<organism evidence="1 2">
    <name type="scientific">Falsibacillus albus</name>
    <dbReference type="NCBI Taxonomy" id="2478915"/>
    <lineage>
        <taxon>Bacteria</taxon>
        <taxon>Bacillati</taxon>
        <taxon>Bacillota</taxon>
        <taxon>Bacilli</taxon>
        <taxon>Bacillales</taxon>
        <taxon>Bacillaceae</taxon>
        <taxon>Falsibacillus</taxon>
    </lineage>
</organism>
<accession>A0A3L7JUR2</accession>
<proteinExistence type="predicted"/>
<gene>
    <name evidence="1" type="ORF">D9X91_15265</name>
</gene>
<evidence type="ECO:0000313" key="2">
    <source>
        <dbReference type="Proteomes" id="UP000276770"/>
    </source>
</evidence>
<dbReference type="AlphaFoldDB" id="A0A3L7JUR2"/>
<keyword evidence="2" id="KW-1185">Reference proteome</keyword>
<dbReference type="InterPro" id="IPR025626">
    <property type="entry name" value="YyzF"/>
</dbReference>
<dbReference type="Proteomes" id="UP000276770">
    <property type="component" value="Unassembled WGS sequence"/>
</dbReference>
<evidence type="ECO:0000313" key="1">
    <source>
        <dbReference type="EMBL" id="RLQ93994.1"/>
    </source>
</evidence>
<protein>
    <submittedName>
        <fullName evidence="1">CxxH/CxxC protein</fullName>
    </submittedName>
</protein>
<dbReference type="EMBL" id="RCVZ01000011">
    <property type="protein sequence ID" value="RLQ93994.1"/>
    <property type="molecule type" value="Genomic_DNA"/>
</dbReference>
<sequence length="52" mass="5921">MIYCCKEHVEIALDTIVDEYETAPVMKELSEEEKLSTGCEYCENKAAYLVAN</sequence>
<dbReference type="OrthoDB" id="1652387at2"/>